<organism evidence="3 4">
    <name type="scientific">Naegleria lovaniensis</name>
    <name type="common">Amoeba</name>
    <dbReference type="NCBI Taxonomy" id="51637"/>
    <lineage>
        <taxon>Eukaryota</taxon>
        <taxon>Discoba</taxon>
        <taxon>Heterolobosea</taxon>
        <taxon>Tetramitia</taxon>
        <taxon>Eutetramitia</taxon>
        <taxon>Vahlkampfiidae</taxon>
        <taxon>Naegleria</taxon>
    </lineage>
</organism>
<keyword evidence="1" id="KW-0472">Membrane</keyword>
<feature type="transmembrane region" description="Helical" evidence="1">
    <location>
        <begin position="55"/>
        <end position="80"/>
    </location>
</feature>
<gene>
    <name evidence="3" type="ORF">C9374_002444</name>
</gene>
<feature type="domain" description="RGS" evidence="2">
    <location>
        <begin position="454"/>
        <end position="516"/>
    </location>
</feature>
<feature type="transmembrane region" description="Helical" evidence="1">
    <location>
        <begin position="373"/>
        <end position="393"/>
    </location>
</feature>
<keyword evidence="4" id="KW-1185">Reference proteome</keyword>
<protein>
    <recommendedName>
        <fullName evidence="2">RGS domain-containing protein</fullName>
    </recommendedName>
</protein>
<dbReference type="Proteomes" id="UP000816034">
    <property type="component" value="Unassembled WGS sequence"/>
</dbReference>
<dbReference type="AlphaFoldDB" id="A0AA88GTP3"/>
<feature type="transmembrane region" description="Helical" evidence="1">
    <location>
        <begin position="405"/>
        <end position="429"/>
    </location>
</feature>
<dbReference type="InterPro" id="IPR036305">
    <property type="entry name" value="RGS_sf"/>
</dbReference>
<evidence type="ECO:0000259" key="2">
    <source>
        <dbReference type="PROSITE" id="PS50132"/>
    </source>
</evidence>
<reference evidence="3 4" key="1">
    <citation type="journal article" date="2018" name="BMC Genomics">
        <title>The genome of Naegleria lovaniensis, the basis for a comparative approach to unravel pathogenicity factors of the human pathogenic amoeba N. fowleri.</title>
        <authorList>
            <person name="Liechti N."/>
            <person name="Schurch N."/>
            <person name="Bruggmann R."/>
            <person name="Wittwer M."/>
        </authorList>
    </citation>
    <scope>NUCLEOTIDE SEQUENCE [LARGE SCALE GENOMIC DNA]</scope>
    <source>
        <strain evidence="3 4">ATCC 30569</strain>
    </source>
</reference>
<dbReference type="Gene3D" id="1.10.167.10">
    <property type="entry name" value="Regulator of G-protein Signalling 4, domain 2"/>
    <property type="match status" value="1"/>
</dbReference>
<sequence>MFFNSGIFTSSTTTTATTNNTLHSLNDTSVCHPLLLAQGNKSEVGLCDDHVSARVIAAVVLMVHTCLLVVSFGGLVYKLVKLSKNQSSQKVNFLTLARNPTLIVIGCSVGYACTFVMCTRILIGRKSYPCFIFTLVYYFCIPWIAGTTLLRFIRLIVLSWLNSVKMRIGKRELLHVTEKDMLLVDAKQSTGSNMTSLSTSGFSGSQTSVASSTNTLTRGSSYSLRMEDIFKLPKDTDVAATGDMQDEDVILKKDTLLQSFEKGRLIELLRFSVSSKFIYLFYGIITFIHVSIYLIIGGIDYYNFVNGIKTSSTNSRQAFVVDTYIFSPGGCGTGSYNTNIFISFLAIYAAFGALFAIIALLMKKDIWFVKIEIGFLSLNWIFFALLYGIPSLFSQITTLVDYYFPWVMTILFGCIADLIMSCFVPVFIYQKVDRGKRDMEIELASSNNSKEDNVIRKILTNSKWNALFLQFSEKSFASEDVMMWHAVEQFKKVTSEKLRIELFLKICDTYLRIGAPLELNIPRKDFGVPEIMALYTSLRASRQLSNKGNSPTTVTLPPTTSVSVFRTEVSEKSAISPTILVAPNIFDRVQICCEHNMLDNYTRFEAIYSKQLASELNITSSR</sequence>
<proteinExistence type="predicted"/>
<dbReference type="InterPro" id="IPR044926">
    <property type="entry name" value="RGS_subdomain_2"/>
</dbReference>
<feature type="transmembrane region" description="Helical" evidence="1">
    <location>
        <begin position="135"/>
        <end position="161"/>
    </location>
</feature>
<dbReference type="InterPro" id="IPR016137">
    <property type="entry name" value="RGS"/>
</dbReference>
<feature type="transmembrane region" description="Helical" evidence="1">
    <location>
        <begin position="277"/>
        <end position="296"/>
    </location>
</feature>
<keyword evidence="1" id="KW-0812">Transmembrane</keyword>
<accession>A0AA88GTP3</accession>
<name>A0AA88GTP3_NAELO</name>
<evidence type="ECO:0000313" key="3">
    <source>
        <dbReference type="EMBL" id="KAG2386700.1"/>
    </source>
</evidence>
<feature type="transmembrane region" description="Helical" evidence="1">
    <location>
        <begin position="101"/>
        <end position="123"/>
    </location>
</feature>
<dbReference type="SUPFAM" id="SSF48097">
    <property type="entry name" value="Regulator of G-protein signaling, RGS"/>
    <property type="match status" value="1"/>
</dbReference>
<evidence type="ECO:0000313" key="4">
    <source>
        <dbReference type="Proteomes" id="UP000816034"/>
    </source>
</evidence>
<feature type="transmembrane region" description="Helical" evidence="1">
    <location>
        <begin position="340"/>
        <end position="361"/>
    </location>
</feature>
<evidence type="ECO:0000256" key="1">
    <source>
        <dbReference type="SAM" id="Phobius"/>
    </source>
</evidence>
<keyword evidence="1" id="KW-1133">Transmembrane helix</keyword>
<dbReference type="PROSITE" id="PS50132">
    <property type="entry name" value="RGS"/>
    <property type="match status" value="1"/>
</dbReference>
<dbReference type="RefSeq" id="XP_044550692.1">
    <property type="nucleotide sequence ID" value="XM_044691863.1"/>
</dbReference>
<dbReference type="GeneID" id="68094900"/>
<dbReference type="EMBL" id="PYSW02000015">
    <property type="protein sequence ID" value="KAG2386700.1"/>
    <property type="molecule type" value="Genomic_DNA"/>
</dbReference>
<comment type="caution">
    <text evidence="3">The sequence shown here is derived from an EMBL/GenBank/DDBJ whole genome shotgun (WGS) entry which is preliminary data.</text>
</comment>
<dbReference type="Pfam" id="PF00615">
    <property type="entry name" value="RGS"/>
    <property type="match status" value="1"/>
</dbReference>